<dbReference type="FunFam" id="3.30.1370.10:FF:000025">
    <property type="entry name" value="Heterogeneous nuclear ribonucleoprotein K, like"/>
    <property type="match status" value="1"/>
</dbReference>
<dbReference type="Pfam" id="PF00013">
    <property type="entry name" value="KH_1"/>
    <property type="match status" value="3"/>
</dbReference>
<gene>
    <name evidence="5" type="primary">Hnrnpk-003</name>
</gene>
<dbReference type="InterPro" id="IPR004087">
    <property type="entry name" value="KH_dom"/>
</dbReference>
<feature type="domain" description="K Homology" evidence="4">
    <location>
        <begin position="1"/>
        <end position="61"/>
    </location>
</feature>
<accession>A0A6F9DFH7</accession>
<dbReference type="Gene3D" id="3.30.1370.10">
    <property type="entry name" value="K Homology domain, type 1"/>
    <property type="match status" value="3"/>
</dbReference>
<dbReference type="CDD" id="cd22434">
    <property type="entry name" value="KH-I_HNRNPK_rpt3"/>
    <property type="match status" value="1"/>
</dbReference>
<evidence type="ECO:0000259" key="4">
    <source>
        <dbReference type="SMART" id="SM00322"/>
    </source>
</evidence>
<dbReference type="GO" id="GO:0003723">
    <property type="term" value="F:RNA binding"/>
    <property type="evidence" value="ECO:0007669"/>
    <property type="project" value="UniProtKB-UniRule"/>
</dbReference>
<dbReference type="GO" id="GO:1990904">
    <property type="term" value="C:ribonucleoprotein complex"/>
    <property type="evidence" value="ECO:0007669"/>
    <property type="project" value="UniProtKB-KW"/>
</dbReference>
<keyword evidence="5" id="KW-0687">Ribonucleoprotein</keyword>
<dbReference type="AlphaFoldDB" id="A0A6F9DFH7"/>
<dbReference type="CDD" id="cd22432">
    <property type="entry name" value="KH-I_HNRNPK_rpt1"/>
    <property type="match status" value="1"/>
</dbReference>
<dbReference type="PANTHER" id="PTHR10288">
    <property type="entry name" value="KH DOMAIN CONTAINING RNA BINDING PROTEIN"/>
    <property type="match status" value="1"/>
</dbReference>
<reference evidence="5" key="1">
    <citation type="submission" date="2020-04" db="EMBL/GenBank/DDBJ databases">
        <authorList>
            <person name="Neveu A P."/>
        </authorList>
    </citation>
    <scope>NUCLEOTIDE SEQUENCE</scope>
    <source>
        <tissue evidence="5">Whole embryo</tissue>
    </source>
</reference>
<dbReference type="InterPro" id="IPR036612">
    <property type="entry name" value="KH_dom_type_1_sf"/>
</dbReference>
<dbReference type="CDD" id="cd22433">
    <property type="entry name" value="KH-I_HNRNPK_rpt2"/>
    <property type="match status" value="1"/>
</dbReference>
<sequence length="358" mass="38926">MLIPVNTAGAIIGKGGSNIRDMRQEFNANIQIPDSQGVERVISATTKTVSDAAKLVGRIVEILNERLRFETVGSVRLLVHKSQAGTIIGLKGSRIKELREKTGANIKVNQECCPESTDRICQIRGNVDVVVKCAHDIIEMLRTAPPKGPTFPYDPNFWDDSYEYGGYNSFDKEFGIDHGARGGRMGRGGSRGRGGRAGRYGGDDYSGRMHGSRGGMQGNYDRQSNRSTGGGGGGGNYGMQAGRGGYGGGYVEENYTEEYDENLNEYNQQAQYVENPVEVGDEHTTQVTIPTSLAGSIIGKGGNRIRQIRQDSGAIIKIDEPVPGSEDRVITITGTQEQTQNAQYLLQKSVKLYSGERF</sequence>
<feature type="compositionally biased region" description="Gly residues" evidence="3">
    <location>
        <begin position="182"/>
        <end position="200"/>
    </location>
</feature>
<evidence type="ECO:0000256" key="2">
    <source>
        <dbReference type="PROSITE-ProRule" id="PRU00117"/>
    </source>
</evidence>
<dbReference type="EMBL" id="LR785803">
    <property type="protein sequence ID" value="CAB3253799.1"/>
    <property type="molecule type" value="mRNA"/>
</dbReference>
<keyword evidence="2" id="KW-0694">RNA-binding</keyword>
<dbReference type="SUPFAM" id="SSF54791">
    <property type="entry name" value="Eukaryotic type KH-domain (KH-domain type I)"/>
    <property type="match status" value="3"/>
</dbReference>
<feature type="domain" description="K Homology" evidence="4">
    <location>
        <begin position="281"/>
        <end position="351"/>
    </location>
</feature>
<keyword evidence="1" id="KW-0677">Repeat</keyword>
<dbReference type="InterPro" id="IPR004088">
    <property type="entry name" value="KH_dom_type_1"/>
</dbReference>
<evidence type="ECO:0000256" key="1">
    <source>
        <dbReference type="ARBA" id="ARBA00022737"/>
    </source>
</evidence>
<evidence type="ECO:0000256" key="3">
    <source>
        <dbReference type="SAM" id="MobiDB-lite"/>
    </source>
</evidence>
<evidence type="ECO:0000313" key="5">
    <source>
        <dbReference type="EMBL" id="CAB3253799.1"/>
    </source>
</evidence>
<dbReference type="PROSITE" id="PS50084">
    <property type="entry name" value="KH_TYPE_1"/>
    <property type="match status" value="3"/>
</dbReference>
<dbReference type="SMART" id="SM00322">
    <property type="entry name" value="KH"/>
    <property type="match status" value="3"/>
</dbReference>
<feature type="region of interest" description="Disordered" evidence="3">
    <location>
        <begin position="181"/>
        <end position="236"/>
    </location>
</feature>
<proteinExistence type="evidence at transcript level"/>
<name>A0A6F9DFH7_9ASCI</name>
<protein>
    <submittedName>
        <fullName evidence="5">Heterogeneous nuclear ribonucleoprotein K-like</fullName>
    </submittedName>
</protein>
<feature type="domain" description="K Homology" evidence="4">
    <location>
        <begin position="71"/>
        <end position="142"/>
    </location>
</feature>
<organism evidence="5">
    <name type="scientific">Phallusia mammillata</name>
    <dbReference type="NCBI Taxonomy" id="59560"/>
    <lineage>
        <taxon>Eukaryota</taxon>
        <taxon>Metazoa</taxon>
        <taxon>Chordata</taxon>
        <taxon>Tunicata</taxon>
        <taxon>Ascidiacea</taxon>
        <taxon>Phlebobranchia</taxon>
        <taxon>Ascidiidae</taxon>
        <taxon>Phallusia</taxon>
    </lineage>
</organism>